<keyword evidence="2" id="KW-1185">Reference proteome</keyword>
<evidence type="ECO:0000313" key="2">
    <source>
        <dbReference type="Proteomes" id="UP000198891"/>
    </source>
</evidence>
<gene>
    <name evidence="1" type="ORF">SAMN05216554_3773</name>
</gene>
<dbReference type="AlphaFoldDB" id="A0A1H3SXF7"/>
<dbReference type="SUPFAM" id="SSF102198">
    <property type="entry name" value="Putative cyclase"/>
    <property type="match status" value="1"/>
</dbReference>
<dbReference type="PANTHER" id="PTHR31118:SF32">
    <property type="entry name" value="KYNURENINE FORMAMIDASE"/>
    <property type="match status" value="1"/>
</dbReference>
<dbReference type="OrthoDB" id="7067800at2"/>
<dbReference type="GO" id="GO:0019441">
    <property type="term" value="P:L-tryptophan catabolic process to kynurenine"/>
    <property type="evidence" value="ECO:0007669"/>
    <property type="project" value="InterPro"/>
</dbReference>
<evidence type="ECO:0000313" key="1">
    <source>
        <dbReference type="EMBL" id="SDZ42318.1"/>
    </source>
</evidence>
<accession>A0A1H3SXF7</accession>
<dbReference type="STRING" id="381665.SAMN05216554_3773"/>
<name>A0A1H3SXF7_9MICO</name>
<organism evidence="1 2">
    <name type="scientific">Herbiconiux ginsengi</name>
    <dbReference type="NCBI Taxonomy" id="381665"/>
    <lineage>
        <taxon>Bacteria</taxon>
        <taxon>Bacillati</taxon>
        <taxon>Actinomycetota</taxon>
        <taxon>Actinomycetes</taxon>
        <taxon>Micrococcales</taxon>
        <taxon>Microbacteriaceae</taxon>
        <taxon>Herbiconiux</taxon>
    </lineage>
</organism>
<dbReference type="EMBL" id="FNPZ01000004">
    <property type="protein sequence ID" value="SDZ42318.1"/>
    <property type="molecule type" value="Genomic_DNA"/>
</dbReference>
<dbReference type="InterPro" id="IPR037175">
    <property type="entry name" value="KFase_sf"/>
</dbReference>
<protein>
    <submittedName>
        <fullName evidence="1">Kynurenine formamidase</fullName>
    </submittedName>
</protein>
<sequence>MSSISRLPLLTESISPVTEPIDLSIPVHPQMLHWGRRPTYEMVEVIDETSPSEVSRWLIGAHTGTHVDAPSHFVKGGTTVDRLPLDHTVGPARVLDLRHVEKEITADDLIAAGAAGARRVLFKTRNSTDALTRTEKSPTWVGLGPSGAQWLVDNGVVFAANDYMTMEAPDHTETWPTHVILCTAGVVILENANLAHAEAGDYYLVCLPIPFEGREAAPAPSVLLPLPA</sequence>
<dbReference type="Gene3D" id="3.50.30.50">
    <property type="entry name" value="Putative cyclase"/>
    <property type="match status" value="1"/>
</dbReference>
<proteinExistence type="predicted"/>
<dbReference type="Proteomes" id="UP000198891">
    <property type="component" value="Unassembled WGS sequence"/>
</dbReference>
<dbReference type="Pfam" id="PF04199">
    <property type="entry name" value="Cyclase"/>
    <property type="match status" value="1"/>
</dbReference>
<dbReference type="GO" id="GO:0004061">
    <property type="term" value="F:arylformamidase activity"/>
    <property type="evidence" value="ECO:0007669"/>
    <property type="project" value="InterPro"/>
</dbReference>
<dbReference type="InterPro" id="IPR007325">
    <property type="entry name" value="KFase/CYL"/>
</dbReference>
<reference evidence="1 2" key="1">
    <citation type="submission" date="2016-10" db="EMBL/GenBank/DDBJ databases">
        <authorList>
            <person name="de Groot N.N."/>
        </authorList>
    </citation>
    <scope>NUCLEOTIDE SEQUENCE [LARGE SCALE GENOMIC DNA]</scope>
    <source>
        <strain evidence="1 2">CGMCC 4.3491</strain>
    </source>
</reference>
<dbReference type="PANTHER" id="PTHR31118">
    <property type="entry name" value="CYCLASE-LIKE PROTEIN 2"/>
    <property type="match status" value="1"/>
</dbReference>